<sequence>MKLFGSSLILGGTALGAGMLAIPMVLAQFGFITSSILMLIIFVGTTYASLLLTEACSKTKQSNSMSSVAEYTLGKSGKRFINALFYLLLVCMSIAYLLGIGDIIHKLFDDQEIYVSASTSYTLFSLLMGLVVASGAAYIDRLNRGLFILMVVMLFLVITTLLGNVSFDYLVETSQYTGQEVVRYSAIIFTSFVSMVVIPSLVNYNREASSKELRNMVLLGSVIPLVCYLTWLFAIIGNLGTEAISRFHNISELINAFSNQGAHIKAIIAIFSALALVTSFLGVSMALYDQNRDMVTAKRPVAFALTFVLPIVLATLFSNQFVSMLDYAGMVLVFLAIWGPLAMVRKVRHPEYSQPIADNAYTAGGGNAALVSTTLFGGLILISWFMG</sequence>
<accession>A0AAE7AZK5</accession>
<evidence type="ECO:0000313" key="10">
    <source>
        <dbReference type="EMBL" id="QJY39807.1"/>
    </source>
</evidence>
<feature type="transmembrane region" description="Helical" evidence="9">
    <location>
        <begin position="26"/>
        <end position="52"/>
    </location>
</feature>
<keyword evidence="3" id="KW-1003">Cell membrane</keyword>
<dbReference type="GO" id="GO:0003333">
    <property type="term" value="P:amino acid transmembrane transport"/>
    <property type="evidence" value="ECO:0007669"/>
    <property type="project" value="InterPro"/>
</dbReference>
<organism evidence="10 11">
    <name type="scientific">Vibrio europaeus</name>
    <dbReference type="NCBI Taxonomy" id="300876"/>
    <lineage>
        <taxon>Bacteria</taxon>
        <taxon>Pseudomonadati</taxon>
        <taxon>Pseudomonadota</taxon>
        <taxon>Gammaproteobacteria</taxon>
        <taxon>Vibrionales</taxon>
        <taxon>Vibrionaceae</taxon>
        <taxon>Vibrio</taxon>
        <taxon>Vibrio oreintalis group</taxon>
    </lineage>
</organism>
<dbReference type="EMBL" id="CP053543">
    <property type="protein sequence ID" value="QJY39807.1"/>
    <property type="molecule type" value="Genomic_DNA"/>
</dbReference>
<keyword evidence="7 9" id="KW-1133">Transmembrane helix</keyword>
<proteinExistence type="predicted"/>
<dbReference type="InterPro" id="IPR013059">
    <property type="entry name" value="Trp_tyr_transpt"/>
</dbReference>
<keyword evidence="2" id="KW-0813">Transport</keyword>
<evidence type="ECO:0000256" key="7">
    <source>
        <dbReference type="ARBA" id="ARBA00022989"/>
    </source>
</evidence>
<evidence type="ECO:0000256" key="9">
    <source>
        <dbReference type="SAM" id="Phobius"/>
    </source>
</evidence>
<dbReference type="RefSeq" id="WP_171803527.1">
    <property type="nucleotide sequence ID" value="NZ_CP053543.1"/>
</dbReference>
<gene>
    <name evidence="10" type="ORF">HOO69_17760</name>
</gene>
<feature type="transmembrane region" description="Helical" evidence="9">
    <location>
        <begin position="216"/>
        <end position="236"/>
    </location>
</feature>
<dbReference type="PANTHER" id="PTHR46997">
    <property type="entry name" value="LOW AFFINITY TRYPTOPHAN PERMEASE-RELATED"/>
    <property type="match status" value="1"/>
</dbReference>
<dbReference type="Pfam" id="PF03222">
    <property type="entry name" value="Trp_Tyr_perm"/>
    <property type="match status" value="1"/>
</dbReference>
<feature type="transmembrane region" description="Helical" evidence="9">
    <location>
        <begin position="324"/>
        <end position="344"/>
    </location>
</feature>
<keyword evidence="8 9" id="KW-0472">Membrane</keyword>
<evidence type="ECO:0000256" key="8">
    <source>
        <dbReference type="ARBA" id="ARBA00023136"/>
    </source>
</evidence>
<dbReference type="InterPro" id="IPR018227">
    <property type="entry name" value="Amino_acid_transport_2"/>
</dbReference>
<evidence type="ECO:0000256" key="3">
    <source>
        <dbReference type="ARBA" id="ARBA00022475"/>
    </source>
</evidence>
<evidence type="ECO:0000256" key="6">
    <source>
        <dbReference type="ARBA" id="ARBA00022970"/>
    </source>
</evidence>
<dbReference type="Proteomes" id="UP000501443">
    <property type="component" value="Chromosome 2"/>
</dbReference>
<dbReference type="GO" id="GO:0005886">
    <property type="term" value="C:plasma membrane"/>
    <property type="evidence" value="ECO:0007669"/>
    <property type="project" value="UniProtKB-SubCell"/>
</dbReference>
<evidence type="ECO:0000313" key="11">
    <source>
        <dbReference type="Proteomes" id="UP000501443"/>
    </source>
</evidence>
<feature type="transmembrane region" description="Helical" evidence="9">
    <location>
        <begin position="184"/>
        <end position="204"/>
    </location>
</feature>
<feature type="transmembrane region" description="Helical" evidence="9">
    <location>
        <begin position="266"/>
        <end position="288"/>
    </location>
</feature>
<dbReference type="Gene3D" id="1.20.1740.10">
    <property type="entry name" value="Amino acid/polyamine transporter I"/>
    <property type="match status" value="1"/>
</dbReference>
<evidence type="ECO:0000256" key="2">
    <source>
        <dbReference type="ARBA" id="ARBA00022448"/>
    </source>
</evidence>
<protein>
    <submittedName>
        <fullName evidence="10">Tyrosine transporter</fullName>
    </submittedName>
</protein>
<keyword evidence="4" id="KW-0997">Cell inner membrane</keyword>
<feature type="transmembrane region" description="Helical" evidence="9">
    <location>
        <begin position="121"/>
        <end position="139"/>
    </location>
</feature>
<keyword evidence="5 9" id="KW-0812">Transmembrane</keyword>
<evidence type="ECO:0000256" key="5">
    <source>
        <dbReference type="ARBA" id="ARBA00022692"/>
    </source>
</evidence>
<feature type="transmembrane region" description="Helical" evidence="9">
    <location>
        <begin position="83"/>
        <end position="101"/>
    </location>
</feature>
<feature type="transmembrane region" description="Helical" evidence="9">
    <location>
        <begin position="146"/>
        <end position="164"/>
    </location>
</feature>
<keyword evidence="6" id="KW-0029">Amino-acid transport</keyword>
<dbReference type="AlphaFoldDB" id="A0AAE7AZK5"/>
<evidence type="ECO:0000256" key="1">
    <source>
        <dbReference type="ARBA" id="ARBA00004429"/>
    </source>
</evidence>
<dbReference type="PRINTS" id="PR00166">
    <property type="entry name" value="AROAAPRMEASE"/>
</dbReference>
<name>A0AAE7AZK5_9VIBR</name>
<feature type="transmembrane region" description="Helical" evidence="9">
    <location>
        <begin position="365"/>
        <end position="386"/>
    </location>
</feature>
<feature type="transmembrane region" description="Helical" evidence="9">
    <location>
        <begin position="300"/>
        <end position="318"/>
    </location>
</feature>
<reference evidence="10 11" key="1">
    <citation type="submission" date="2020-05" db="EMBL/GenBank/DDBJ databases">
        <title>First description outside Europe of the emergent pathogen for shellfish aquaculture Vibrio europaeus.</title>
        <authorList>
            <person name="Dubert J."/>
            <person name="Rojas R."/>
        </authorList>
    </citation>
    <scope>NUCLEOTIDE SEQUENCE [LARGE SCALE GENOMIC DNA]</scope>
    <source>
        <strain evidence="10 11">NPI-1</strain>
    </source>
</reference>
<dbReference type="GO" id="GO:0015173">
    <property type="term" value="F:aromatic amino acid transmembrane transporter activity"/>
    <property type="evidence" value="ECO:0007669"/>
    <property type="project" value="InterPro"/>
</dbReference>
<dbReference type="PANTHER" id="PTHR46997:SF2">
    <property type="entry name" value="TYROSINE-SPECIFIC TRANSPORT SYSTEM"/>
    <property type="match status" value="1"/>
</dbReference>
<comment type="subcellular location">
    <subcellularLocation>
        <location evidence="1">Cell inner membrane</location>
        <topology evidence="1">Multi-pass membrane protein</topology>
    </subcellularLocation>
</comment>
<evidence type="ECO:0000256" key="4">
    <source>
        <dbReference type="ARBA" id="ARBA00022519"/>
    </source>
</evidence>